<evidence type="ECO:0000256" key="20">
    <source>
        <dbReference type="PROSITE-ProRule" id="PRU00706"/>
    </source>
</evidence>
<dbReference type="GO" id="GO:0005737">
    <property type="term" value="C:cytoplasm"/>
    <property type="evidence" value="ECO:0007669"/>
    <property type="project" value="UniProtKB-SubCell"/>
</dbReference>
<dbReference type="InterPro" id="IPR036850">
    <property type="entry name" value="NDK-like_dom_sf"/>
</dbReference>
<dbReference type="PaxDb" id="30732-ENSOMEP00000015636"/>
<evidence type="ECO:0000256" key="11">
    <source>
        <dbReference type="ARBA" id="ARBA00022741"/>
    </source>
</evidence>
<dbReference type="Ensembl" id="ENSOMET00000023871.1">
    <property type="protein sequence ID" value="ENSOMEP00000015636.1"/>
    <property type="gene ID" value="ENSOMEG00000017231.1"/>
</dbReference>
<dbReference type="GO" id="GO:0046872">
    <property type="term" value="F:metal ion binding"/>
    <property type="evidence" value="ECO:0007669"/>
    <property type="project" value="UniProtKB-KW"/>
</dbReference>
<dbReference type="GO" id="GO:0006228">
    <property type="term" value="P:UTP biosynthetic process"/>
    <property type="evidence" value="ECO:0007669"/>
    <property type="project" value="InterPro"/>
</dbReference>
<evidence type="ECO:0000256" key="18">
    <source>
        <dbReference type="ARBA" id="ARBA00044459"/>
    </source>
</evidence>
<keyword evidence="14" id="KW-0460">Magnesium</keyword>
<gene>
    <name evidence="24" type="ORF">FQA47_012692</name>
</gene>
<evidence type="ECO:0000256" key="9">
    <source>
        <dbReference type="ARBA" id="ARBA00022679"/>
    </source>
</evidence>
<keyword evidence="12 22" id="KW-0418">Kinase</keyword>
<evidence type="ECO:0000256" key="8">
    <source>
        <dbReference type="ARBA" id="ARBA00022490"/>
    </source>
</evidence>
<dbReference type="Gene3D" id="3.30.70.141">
    <property type="entry name" value="Nucleoside diphosphate kinase-like domain"/>
    <property type="match status" value="1"/>
</dbReference>
<evidence type="ECO:0000256" key="7">
    <source>
        <dbReference type="ARBA" id="ARBA00008142"/>
    </source>
</evidence>
<feature type="domain" description="Nucleoside diphosphate kinase-like" evidence="23">
    <location>
        <begin position="33"/>
        <end position="170"/>
    </location>
</feature>
<evidence type="ECO:0000256" key="19">
    <source>
        <dbReference type="ARBA" id="ARBA00044469"/>
    </source>
</evidence>
<dbReference type="GO" id="GO:0106071">
    <property type="term" value="P:positive regulation of adenylate cyclase-activating G protein-coupled receptor signaling pathway"/>
    <property type="evidence" value="ECO:0007669"/>
    <property type="project" value="Ensembl"/>
</dbReference>
<dbReference type="STRING" id="30732.ENSOMEP00000015636"/>
<keyword evidence="10" id="KW-0479">Metal-binding</keyword>
<evidence type="ECO:0000256" key="3">
    <source>
        <dbReference type="ARBA" id="ARBA00004123"/>
    </source>
</evidence>
<dbReference type="NCBIfam" id="NF001908">
    <property type="entry name" value="PRK00668.1"/>
    <property type="match status" value="1"/>
</dbReference>
<dbReference type="OrthoDB" id="2162449at2759"/>
<feature type="binding site" evidence="20">
    <location>
        <position position="89"/>
    </location>
    <ligand>
        <name>ATP</name>
        <dbReference type="ChEBI" id="CHEBI:30616"/>
    </ligand>
</feature>
<feature type="binding site" evidence="20">
    <location>
        <position position="117"/>
    </location>
    <ligand>
        <name>ATP</name>
        <dbReference type="ChEBI" id="CHEBI:30616"/>
    </ligand>
</feature>
<keyword evidence="16" id="KW-0966">Cell projection</keyword>
<comment type="catalytic activity">
    <reaction evidence="18">
        <text>a 2'-deoxyribonucleoside 5'-diphosphate + ATP = a 2'-deoxyribonucleoside 5'-triphosphate + ADP</text>
        <dbReference type="Rhea" id="RHEA:44640"/>
        <dbReference type="ChEBI" id="CHEBI:30616"/>
        <dbReference type="ChEBI" id="CHEBI:61560"/>
        <dbReference type="ChEBI" id="CHEBI:73316"/>
        <dbReference type="ChEBI" id="CHEBI:456216"/>
        <dbReference type="EC" id="2.7.4.6"/>
    </reaction>
    <physiologicalReaction direction="left-to-right" evidence="18">
        <dbReference type="Rhea" id="RHEA:44641"/>
    </physiologicalReaction>
</comment>
<keyword evidence="13 22" id="KW-0067">ATP-binding</keyword>
<evidence type="ECO:0000259" key="23">
    <source>
        <dbReference type="SMART" id="SM00562"/>
    </source>
</evidence>
<evidence type="ECO:0000256" key="2">
    <source>
        <dbReference type="ARBA" id="ARBA00003465"/>
    </source>
</evidence>
<evidence type="ECO:0000256" key="10">
    <source>
        <dbReference type="ARBA" id="ARBA00022723"/>
    </source>
</evidence>
<dbReference type="PANTHER" id="PTHR11349">
    <property type="entry name" value="NUCLEOSIDE DIPHOSPHATE KINASE"/>
    <property type="match status" value="1"/>
</dbReference>
<evidence type="ECO:0000256" key="22">
    <source>
        <dbReference type="RuleBase" id="RU004013"/>
    </source>
</evidence>
<evidence type="ECO:0000313" key="26">
    <source>
        <dbReference type="Proteomes" id="UP000261560"/>
    </source>
</evidence>
<dbReference type="GO" id="GO:0030027">
    <property type="term" value="C:lamellipodium"/>
    <property type="evidence" value="ECO:0007669"/>
    <property type="project" value="UniProtKB-SubCell"/>
</dbReference>
<dbReference type="SUPFAM" id="SSF54919">
    <property type="entry name" value="Nucleoside diphosphate kinase, NDK"/>
    <property type="match status" value="1"/>
</dbReference>
<dbReference type="PRINTS" id="PR01243">
    <property type="entry name" value="NUCDPKINASE"/>
</dbReference>
<sequence length="180" mass="20686">MRPKKRSLLDLQEVEGLEQKHAKIEESAWTGVNERTFVAVKPDGVQRKLVGEIVRRFEKKGFKLVGLKLVQASEDILREHYWDLRTKPFYNRLISYMSSGPVVVMVWQGLEVVKTARKMLGETNPAESLPGTIRGDYCVEVGKNVIHGSDSVESAQREISLWFGPNELHRWRSSSSQWIY</sequence>
<dbReference type="GO" id="GO:0006241">
    <property type="term" value="P:CTP biosynthetic process"/>
    <property type="evidence" value="ECO:0007669"/>
    <property type="project" value="InterPro"/>
</dbReference>
<comment type="cofactor">
    <cofactor evidence="1">
        <name>Mg(2+)</name>
        <dbReference type="ChEBI" id="CHEBI:18420"/>
    </cofactor>
</comment>
<dbReference type="FunFam" id="3.30.70.141:FF:000002">
    <property type="entry name" value="Nucleoside diphosphate kinase"/>
    <property type="match status" value="1"/>
</dbReference>
<keyword evidence="11 22" id="KW-0547">Nucleotide-binding</keyword>
<keyword evidence="8" id="KW-0963">Cytoplasm</keyword>
<dbReference type="InterPro" id="IPR001564">
    <property type="entry name" value="Nucleoside_diP_kinase"/>
</dbReference>
<dbReference type="AlphaFoldDB" id="A0A3B3CCI5"/>
<evidence type="ECO:0000256" key="21">
    <source>
        <dbReference type="RuleBase" id="RU004011"/>
    </source>
</evidence>
<keyword evidence="26" id="KW-1185">Reference proteome</keyword>
<dbReference type="SMART" id="SM00562">
    <property type="entry name" value="NDK"/>
    <property type="match status" value="1"/>
</dbReference>
<dbReference type="GO" id="GO:0004550">
    <property type="term" value="F:nucleoside diphosphate kinase activity"/>
    <property type="evidence" value="ECO:0007669"/>
    <property type="project" value="UniProtKB-EC"/>
</dbReference>
<dbReference type="Proteomes" id="UP000646548">
    <property type="component" value="Unassembled WGS sequence"/>
</dbReference>
<dbReference type="PROSITE" id="PS00469">
    <property type="entry name" value="NDPK"/>
    <property type="match status" value="1"/>
</dbReference>
<keyword evidence="9 22" id="KW-0808">Transferase</keyword>
<feature type="binding site" evidence="20">
    <location>
        <position position="41"/>
    </location>
    <ligand>
        <name>ATP</name>
        <dbReference type="ChEBI" id="CHEBI:30616"/>
    </ligand>
</feature>
<evidence type="ECO:0000256" key="6">
    <source>
        <dbReference type="ARBA" id="ARBA00004510"/>
    </source>
</evidence>
<evidence type="ECO:0000256" key="4">
    <source>
        <dbReference type="ARBA" id="ARBA00004466"/>
    </source>
</evidence>
<dbReference type="Proteomes" id="UP000261560">
    <property type="component" value="Unplaced"/>
</dbReference>
<feature type="active site" description="Pros-phosphohistidine intermediate" evidence="20">
    <location>
        <position position="147"/>
    </location>
</feature>
<dbReference type="Pfam" id="PF00334">
    <property type="entry name" value="NDK"/>
    <property type="match status" value="1"/>
</dbReference>
<accession>A0A3B3CCI5</accession>
<comment type="subcellular location">
    <subcellularLocation>
        <location evidence="6">Cell projection</location>
        <location evidence="6">Lamellipodium</location>
    </subcellularLocation>
    <subcellularLocation>
        <location evidence="4">Cell projection</location>
        <location evidence="4">Ruffle</location>
    </subcellularLocation>
    <subcellularLocation>
        <location evidence="5">Cytoplasm</location>
    </subcellularLocation>
    <subcellularLocation>
        <location evidence="3">Nucleus</location>
    </subcellularLocation>
</comment>
<keyword evidence="17" id="KW-0131">Cell cycle</keyword>
<dbReference type="EC" id="2.7.4.6" evidence="22"/>
<feature type="binding site" evidence="20">
    <location>
        <position position="144"/>
    </location>
    <ligand>
        <name>ATP</name>
        <dbReference type="ChEBI" id="CHEBI:30616"/>
    </ligand>
</feature>
<dbReference type="PROSITE" id="PS51374">
    <property type="entry name" value="NDPK_LIKE"/>
    <property type="match status" value="1"/>
</dbReference>
<feature type="binding site" evidence="20">
    <location>
        <position position="123"/>
    </location>
    <ligand>
        <name>ATP</name>
        <dbReference type="ChEBI" id="CHEBI:30616"/>
    </ligand>
</feature>
<proteinExistence type="inferred from homology"/>
<dbReference type="GO" id="GO:0001726">
    <property type="term" value="C:ruffle"/>
    <property type="evidence" value="ECO:0007669"/>
    <property type="project" value="UniProtKB-SubCell"/>
</dbReference>
<evidence type="ECO:0000256" key="16">
    <source>
        <dbReference type="ARBA" id="ARBA00023273"/>
    </source>
</evidence>
<dbReference type="GO" id="GO:0001822">
    <property type="term" value="P:kidney development"/>
    <property type="evidence" value="ECO:0007669"/>
    <property type="project" value="Ensembl"/>
</dbReference>
<evidence type="ECO:0000256" key="5">
    <source>
        <dbReference type="ARBA" id="ARBA00004496"/>
    </source>
</evidence>
<dbReference type="EMBL" id="WKFB01000133">
    <property type="protein sequence ID" value="KAF6734474.1"/>
    <property type="molecule type" value="Genomic_DNA"/>
</dbReference>
<evidence type="ECO:0000313" key="24">
    <source>
        <dbReference type="EMBL" id="KAF6734474.1"/>
    </source>
</evidence>
<dbReference type="GeneTree" id="ENSGT00940000161283"/>
<evidence type="ECO:0000256" key="15">
    <source>
        <dbReference type="ARBA" id="ARBA00023242"/>
    </source>
</evidence>
<keyword evidence="15" id="KW-0539">Nucleus</keyword>
<dbReference type="CDD" id="cd04413">
    <property type="entry name" value="NDPk_I"/>
    <property type="match status" value="1"/>
</dbReference>
<evidence type="ECO:0000313" key="25">
    <source>
        <dbReference type="Ensembl" id="ENSOMEP00000015636.1"/>
    </source>
</evidence>
<name>A0A3B3CCI5_ORYME</name>
<evidence type="ECO:0000256" key="12">
    <source>
        <dbReference type="ARBA" id="ARBA00022777"/>
    </source>
</evidence>
<dbReference type="InterPro" id="IPR034907">
    <property type="entry name" value="NDK-like_dom"/>
</dbReference>
<evidence type="ECO:0000256" key="1">
    <source>
        <dbReference type="ARBA" id="ARBA00001946"/>
    </source>
</evidence>
<evidence type="ECO:0000256" key="13">
    <source>
        <dbReference type="ARBA" id="ARBA00022840"/>
    </source>
</evidence>
<dbReference type="GO" id="GO:0007368">
    <property type="term" value="P:determination of left/right symmetry"/>
    <property type="evidence" value="ECO:0007669"/>
    <property type="project" value="Ensembl"/>
</dbReference>
<comment type="function">
    <text evidence="2">Major role in the synthesis of nucleoside triphosphates other than ATP.</text>
</comment>
<evidence type="ECO:0000256" key="14">
    <source>
        <dbReference type="ARBA" id="ARBA00022842"/>
    </source>
</evidence>
<dbReference type="GO" id="GO:0006183">
    <property type="term" value="P:GTP biosynthetic process"/>
    <property type="evidence" value="ECO:0007669"/>
    <property type="project" value="InterPro"/>
</dbReference>
<reference evidence="24" key="2">
    <citation type="journal article" name="BMC Genomics">
        <title>Long-read sequencing and de novo genome assembly of marine medaka (Oryzias melastigma).</title>
        <authorList>
            <person name="Liang P."/>
            <person name="Saqib H.S.A."/>
            <person name="Ni X."/>
            <person name="Shen Y."/>
        </authorList>
    </citation>
    <scope>NUCLEOTIDE SEQUENCE</scope>
    <source>
        <strain evidence="24">Bigg-433</strain>
    </source>
</reference>
<dbReference type="GO" id="GO:0005634">
    <property type="term" value="C:nucleus"/>
    <property type="evidence" value="ECO:0007669"/>
    <property type="project" value="UniProtKB-SubCell"/>
</dbReference>
<reference evidence="25" key="1">
    <citation type="submission" date="2025-05" db="UniProtKB">
        <authorList>
            <consortium name="Ensembl"/>
        </authorList>
    </citation>
    <scope>IDENTIFICATION</scope>
</reference>
<organism evidence="25 26">
    <name type="scientific">Oryzias melastigma</name>
    <name type="common">Marine medaka</name>
    <dbReference type="NCBI Taxonomy" id="30732"/>
    <lineage>
        <taxon>Eukaryota</taxon>
        <taxon>Metazoa</taxon>
        <taxon>Chordata</taxon>
        <taxon>Craniata</taxon>
        <taxon>Vertebrata</taxon>
        <taxon>Euteleostomi</taxon>
        <taxon>Actinopterygii</taxon>
        <taxon>Neopterygii</taxon>
        <taxon>Teleostei</taxon>
        <taxon>Neoteleostei</taxon>
        <taxon>Acanthomorphata</taxon>
        <taxon>Ovalentaria</taxon>
        <taxon>Atherinomorphae</taxon>
        <taxon>Beloniformes</taxon>
        <taxon>Adrianichthyidae</taxon>
        <taxon>Oryziinae</taxon>
        <taxon>Oryzias</taxon>
    </lineage>
</organism>
<evidence type="ECO:0000256" key="17">
    <source>
        <dbReference type="ARBA" id="ARBA00023306"/>
    </source>
</evidence>
<dbReference type="HAMAP" id="MF_00451">
    <property type="entry name" value="NDP_kinase"/>
    <property type="match status" value="1"/>
</dbReference>
<protein>
    <recommendedName>
        <fullName evidence="22">Nucleoside diphosphate kinase</fullName>
        <ecNumber evidence="22">2.7.4.6</ecNumber>
    </recommendedName>
</protein>
<comment type="catalytic activity">
    <reaction evidence="19">
        <text>a ribonucleoside 5'-diphosphate + ATP = a ribonucleoside 5'-triphosphate + ADP</text>
        <dbReference type="Rhea" id="RHEA:18113"/>
        <dbReference type="ChEBI" id="CHEBI:30616"/>
        <dbReference type="ChEBI" id="CHEBI:57930"/>
        <dbReference type="ChEBI" id="CHEBI:61557"/>
        <dbReference type="ChEBI" id="CHEBI:456216"/>
        <dbReference type="EC" id="2.7.4.6"/>
    </reaction>
    <physiologicalReaction direction="left-to-right" evidence="19">
        <dbReference type="Rhea" id="RHEA:18114"/>
    </physiologicalReaction>
</comment>
<dbReference type="GO" id="GO:0005524">
    <property type="term" value="F:ATP binding"/>
    <property type="evidence" value="ECO:0007669"/>
    <property type="project" value="UniProtKB-KW"/>
</dbReference>
<feature type="binding site" evidence="20">
    <location>
        <position position="134"/>
    </location>
    <ligand>
        <name>ATP</name>
        <dbReference type="ChEBI" id="CHEBI:30616"/>
    </ligand>
</feature>
<comment type="similarity">
    <text evidence="7 20 21">Belongs to the NDK family.</text>
</comment>
<dbReference type="InterPro" id="IPR023005">
    <property type="entry name" value="Nucleoside_diP_kinase_AS"/>
</dbReference>